<keyword evidence="1" id="KW-0812">Transmembrane</keyword>
<evidence type="ECO:0000256" key="1">
    <source>
        <dbReference type="SAM" id="Phobius"/>
    </source>
</evidence>
<reference evidence="2 3" key="1">
    <citation type="submission" date="2018-05" db="EMBL/GenBank/DDBJ databases">
        <title>Genomic Encyclopedia of Type Strains, Phase IV (KMG-IV): sequencing the most valuable type-strain genomes for metagenomic binning, comparative biology and taxonomic classification.</title>
        <authorList>
            <person name="Goeker M."/>
        </authorList>
    </citation>
    <scope>NUCLEOTIDE SEQUENCE [LARGE SCALE GENOMIC DNA]</scope>
    <source>
        <strain evidence="2 3">DSM 14263</strain>
    </source>
</reference>
<organism evidence="2 3">
    <name type="scientific">Fulvimonas soli</name>
    <dbReference type="NCBI Taxonomy" id="155197"/>
    <lineage>
        <taxon>Bacteria</taxon>
        <taxon>Pseudomonadati</taxon>
        <taxon>Pseudomonadota</taxon>
        <taxon>Gammaproteobacteria</taxon>
        <taxon>Lysobacterales</taxon>
        <taxon>Rhodanobacteraceae</taxon>
        <taxon>Fulvimonas</taxon>
    </lineage>
</organism>
<dbReference type="Proteomes" id="UP000245812">
    <property type="component" value="Unassembled WGS sequence"/>
</dbReference>
<comment type="caution">
    <text evidence="2">The sequence shown here is derived from an EMBL/GenBank/DDBJ whole genome shotgun (WGS) entry which is preliminary data.</text>
</comment>
<sequence length="142" mass="16193">MGRKSSKAEGALLMLAIVIGLPVYLATRIFQTIGVVIPVLAMVAVVAIAAWANHAKRQQHLAYLRSKYRDEALVQRIVQHRFWEGQTQEQLRDSLGAPVAIDKKLLKTMTREVWKYRPSGVNRYRLRITIDNGRVVGWDQKN</sequence>
<proteinExistence type="predicted"/>
<keyword evidence="3" id="KW-1185">Reference proteome</keyword>
<dbReference type="AlphaFoldDB" id="A0A316IAF9"/>
<protein>
    <recommendedName>
        <fullName evidence="4">DUF2845 domain-containing protein</fullName>
    </recommendedName>
</protein>
<name>A0A316IAF9_9GAMM</name>
<gene>
    <name evidence="2" type="ORF">C7456_1047</name>
</gene>
<evidence type="ECO:0000313" key="2">
    <source>
        <dbReference type="EMBL" id="PWK89659.1"/>
    </source>
</evidence>
<keyword evidence="1" id="KW-1133">Transmembrane helix</keyword>
<evidence type="ECO:0000313" key="3">
    <source>
        <dbReference type="Proteomes" id="UP000245812"/>
    </source>
</evidence>
<evidence type="ECO:0008006" key="4">
    <source>
        <dbReference type="Google" id="ProtNLM"/>
    </source>
</evidence>
<accession>A0A316IAF9</accession>
<feature type="transmembrane region" description="Helical" evidence="1">
    <location>
        <begin position="35"/>
        <end position="52"/>
    </location>
</feature>
<keyword evidence="1" id="KW-0472">Membrane</keyword>
<dbReference type="EMBL" id="QGHC01000004">
    <property type="protein sequence ID" value="PWK89659.1"/>
    <property type="molecule type" value="Genomic_DNA"/>
</dbReference>
<dbReference type="RefSeq" id="WP_211306270.1">
    <property type="nucleotide sequence ID" value="NZ_MSZV01000007.1"/>
</dbReference>